<dbReference type="EMBL" id="VHSH01000016">
    <property type="protein sequence ID" value="TQV70641.1"/>
    <property type="molecule type" value="Genomic_DNA"/>
</dbReference>
<dbReference type="Pfam" id="PF06114">
    <property type="entry name" value="Peptidase_M78"/>
    <property type="match status" value="1"/>
</dbReference>
<dbReference type="PANTHER" id="PTHR46797:SF23">
    <property type="entry name" value="HTH-TYPE TRANSCRIPTIONAL REGULATOR SUTR"/>
    <property type="match status" value="1"/>
</dbReference>
<keyword evidence="2" id="KW-0805">Transcription regulation</keyword>
<dbReference type="PROSITE" id="PS50943">
    <property type="entry name" value="HTH_CROC1"/>
    <property type="match status" value="1"/>
</dbReference>
<evidence type="ECO:0000256" key="1">
    <source>
        <dbReference type="ARBA" id="ARBA00007227"/>
    </source>
</evidence>
<dbReference type="GO" id="GO:0003700">
    <property type="term" value="F:DNA-binding transcription factor activity"/>
    <property type="evidence" value="ECO:0007669"/>
    <property type="project" value="TreeGrafter"/>
</dbReference>
<evidence type="ECO:0000259" key="5">
    <source>
        <dbReference type="PROSITE" id="PS50943"/>
    </source>
</evidence>
<name>A0A545T0C0_9PROT</name>
<dbReference type="GO" id="GO:0005829">
    <property type="term" value="C:cytosol"/>
    <property type="evidence" value="ECO:0007669"/>
    <property type="project" value="TreeGrafter"/>
</dbReference>
<evidence type="ECO:0000313" key="6">
    <source>
        <dbReference type="EMBL" id="TQV70641.1"/>
    </source>
</evidence>
<keyword evidence="7" id="KW-1185">Reference proteome</keyword>
<dbReference type="PIRSF" id="PIRSF019251">
    <property type="entry name" value="Rv0465c"/>
    <property type="match status" value="1"/>
</dbReference>
<dbReference type="CDD" id="cd00093">
    <property type="entry name" value="HTH_XRE"/>
    <property type="match status" value="1"/>
</dbReference>
<dbReference type="Gene3D" id="1.10.260.40">
    <property type="entry name" value="lambda repressor-like DNA-binding domains"/>
    <property type="match status" value="1"/>
</dbReference>
<dbReference type="RefSeq" id="WP_142899710.1">
    <property type="nucleotide sequence ID" value="NZ_ML660067.1"/>
</dbReference>
<dbReference type="InterPro" id="IPR026281">
    <property type="entry name" value="HTH_RamB"/>
</dbReference>
<dbReference type="AlphaFoldDB" id="A0A545T0C0"/>
<gene>
    <name evidence="6" type="ORF">FKG95_27675</name>
</gene>
<dbReference type="Pfam" id="PF09856">
    <property type="entry name" value="ScfRs"/>
    <property type="match status" value="1"/>
</dbReference>
<dbReference type="OrthoDB" id="1123084at2"/>
<reference evidence="6 7" key="1">
    <citation type="submission" date="2019-06" db="EMBL/GenBank/DDBJ databases">
        <title>Whole genome sequence for Rhodospirillaceae sp. R148.</title>
        <authorList>
            <person name="Wang G."/>
        </authorList>
    </citation>
    <scope>NUCLEOTIDE SEQUENCE [LARGE SCALE GENOMIC DNA]</scope>
    <source>
        <strain evidence="6 7">R148</strain>
    </source>
</reference>
<dbReference type="InterPro" id="IPR010359">
    <property type="entry name" value="IrrE_HExxH"/>
</dbReference>
<proteinExistence type="inferred from homology"/>
<sequence length="472" mass="52666">MRARKLFVGRKIREIRQAHALTQAAFAERLEISTSYLNQLENNQRHVTAPVLLGLAEAFSVDIASLSENDDDRLIADLAEAVADPLLGGQQPSKQDLKVTVQNAPTMARAFLSMHQALRRAGEQLAELDETLERSGALNEPTPYEEVRDFFHYQDNYIHDLDLAAEDLAKGLASGSRNRVRVLADYIERRHRVRVVIGNDAETPGAIRHYDPTGRVLTLNPKVEPSTHAFQIAHQIAILEHGRAIDAIAEAADFRSQDAAPVCRIGLANYFAGSALLPYESFAATARELKHDLDLLGDRFGASHEQVAHRLSTLQRPGQKGVPFFFARVDQAGTITKRHSATKLQFARFGSACPLWNVHRAFETPTRIIRQLAETPDGARYLCLAMAVTKRGGGYSDPTQRYALALGCEIKHAKELIYAEDLDLERDQAFEPIGISCRICERRSCHQRAVPPLKRSLEVDPNLRNIIPYAFK</sequence>
<keyword evidence="4" id="KW-0804">Transcription</keyword>
<comment type="caution">
    <text evidence="6">The sequence shown here is derived from an EMBL/GenBank/DDBJ whole genome shotgun (WGS) entry which is preliminary data.</text>
</comment>
<accession>A0A545T0C0</accession>
<dbReference type="InterPro" id="IPR018653">
    <property type="entry name" value="ScfR_C"/>
</dbReference>
<dbReference type="SMART" id="SM00530">
    <property type="entry name" value="HTH_XRE"/>
    <property type="match status" value="1"/>
</dbReference>
<dbReference type="InterPro" id="IPR050807">
    <property type="entry name" value="TransReg_Diox_bact_type"/>
</dbReference>
<evidence type="ECO:0000256" key="4">
    <source>
        <dbReference type="ARBA" id="ARBA00023163"/>
    </source>
</evidence>
<evidence type="ECO:0000313" key="7">
    <source>
        <dbReference type="Proteomes" id="UP000315252"/>
    </source>
</evidence>
<keyword evidence="3" id="KW-0238">DNA-binding</keyword>
<dbReference type="InterPro" id="IPR010982">
    <property type="entry name" value="Lambda_DNA-bd_dom_sf"/>
</dbReference>
<dbReference type="Proteomes" id="UP000315252">
    <property type="component" value="Unassembled WGS sequence"/>
</dbReference>
<evidence type="ECO:0000256" key="3">
    <source>
        <dbReference type="ARBA" id="ARBA00023125"/>
    </source>
</evidence>
<dbReference type="InterPro" id="IPR001387">
    <property type="entry name" value="Cro/C1-type_HTH"/>
</dbReference>
<comment type="similarity">
    <text evidence="1">Belongs to the short-chain fatty acyl-CoA assimilation regulator (ScfR) family.</text>
</comment>
<dbReference type="PANTHER" id="PTHR46797">
    <property type="entry name" value="HTH-TYPE TRANSCRIPTIONAL REGULATOR"/>
    <property type="match status" value="1"/>
</dbReference>
<dbReference type="SUPFAM" id="SSF47413">
    <property type="entry name" value="lambda repressor-like DNA-binding domains"/>
    <property type="match status" value="1"/>
</dbReference>
<evidence type="ECO:0000256" key="2">
    <source>
        <dbReference type="ARBA" id="ARBA00023015"/>
    </source>
</evidence>
<organism evidence="6 7">
    <name type="scientific">Denitrobaculum tricleocarpae</name>
    <dbReference type="NCBI Taxonomy" id="2591009"/>
    <lineage>
        <taxon>Bacteria</taxon>
        <taxon>Pseudomonadati</taxon>
        <taxon>Pseudomonadota</taxon>
        <taxon>Alphaproteobacteria</taxon>
        <taxon>Rhodospirillales</taxon>
        <taxon>Rhodospirillaceae</taxon>
        <taxon>Denitrobaculum</taxon>
    </lineage>
</organism>
<dbReference type="GO" id="GO:0003677">
    <property type="term" value="F:DNA binding"/>
    <property type="evidence" value="ECO:0007669"/>
    <property type="project" value="UniProtKB-KW"/>
</dbReference>
<feature type="domain" description="HTH cro/C1-type" evidence="5">
    <location>
        <begin position="12"/>
        <end position="66"/>
    </location>
</feature>
<protein>
    <submittedName>
        <fullName evidence="6">ImmA/IrrE family metallo-endopeptidase</fullName>
    </submittedName>
</protein>
<dbReference type="Pfam" id="PF01381">
    <property type="entry name" value="HTH_3"/>
    <property type="match status" value="1"/>
</dbReference>